<dbReference type="InterPro" id="IPR014743">
    <property type="entry name" value="Cl-channel_core"/>
</dbReference>
<feature type="transmembrane region" description="Helical" evidence="11">
    <location>
        <begin position="326"/>
        <end position="343"/>
    </location>
</feature>
<sequence length="518" mass="54432">MDKDSIKASKTFRRFRRGSRRYALPWLSLRRWRKRGLLVGAALLAGLIAILFAISAELAISAHASMMSANPWLTLFVAPLGFALIAWIARRFIPGTQGSGVPQAIAASLSDDGRVRRKLLSFKIAIAKVFLTLGGLLSGGSIGREGPSVQVGASIMHMLASRRKNRIASPRDLIVAGSGAGIAAAFNTPLGGIMFAIEEMCRYRAFQANSTTLTSVIFAGLMSLGVLGTYTYFGRSPASLDWPGGIWPVLACGIAGGLFGGLFARGLIASSRGLPGKLGALSMNRPILFAAGCGLGTAIVGLATGGLTYGTGYDETKAALEGSTQLPFYFVLAKMLVIWFAFLSRIPGGIFAPSLAVGAGLGANIALVLPPEQSAAILTLGMVAFLAAMTQTPITSFVIVMEMTANHQMLLPLMATAVIAHGISRSVSPVPLYQALAYPTLRRAEEDVQRERAARQSKSRREGELQTVMPFPDAKAVTTATETNTQAPTVPLENSAERSVSPGSGSEPSTSGKPSQGS</sequence>
<feature type="transmembrane region" description="Helical" evidence="11">
    <location>
        <begin position="350"/>
        <end position="369"/>
    </location>
</feature>
<dbReference type="CDD" id="cd01034">
    <property type="entry name" value="EriC_like"/>
    <property type="match status" value="1"/>
</dbReference>
<evidence type="ECO:0000256" key="3">
    <source>
        <dbReference type="ARBA" id="ARBA00022692"/>
    </source>
</evidence>
<feature type="region of interest" description="Disordered" evidence="10">
    <location>
        <begin position="446"/>
        <end position="518"/>
    </location>
</feature>
<feature type="transmembrane region" description="Helical" evidence="11">
    <location>
        <begin position="209"/>
        <end position="233"/>
    </location>
</feature>
<keyword evidence="3 11" id="KW-0812">Transmembrane</keyword>
<comment type="caution">
    <text evidence="12">The sequence shown here is derived from an EMBL/GenBank/DDBJ whole genome shotgun (WGS) entry which is preliminary data.</text>
</comment>
<keyword evidence="4 11" id="KW-1133">Transmembrane helix</keyword>
<dbReference type="PRINTS" id="PR00762">
    <property type="entry name" value="CLCHANNEL"/>
</dbReference>
<dbReference type="PANTHER" id="PTHR43427:SF6">
    <property type="entry name" value="CHLORIDE CHANNEL PROTEIN CLC-E"/>
    <property type="match status" value="1"/>
</dbReference>
<dbReference type="SUPFAM" id="SSF81340">
    <property type="entry name" value="Clc chloride channel"/>
    <property type="match status" value="1"/>
</dbReference>
<dbReference type="RefSeq" id="WP_168987418.1">
    <property type="nucleotide sequence ID" value="NZ_CAWPHM010000210.1"/>
</dbReference>
<evidence type="ECO:0000313" key="13">
    <source>
        <dbReference type="Proteomes" id="UP000599523"/>
    </source>
</evidence>
<dbReference type="AlphaFoldDB" id="A0A972J7X4"/>
<accession>A0A972J7X4</accession>
<dbReference type="InterPro" id="IPR050368">
    <property type="entry name" value="ClC-type_chloride_channel"/>
</dbReference>
<protein>
    <submittedName>
        <fullName evidence="12">Chloride channel protein</fullName>
    </submittedName>
</protein>
<comment type="subcellular location">
    <subcellularLocation>
        <location evidence="1">Membrane</location>
        <topology evidence="1">Multi-pass membrane protein</topology>
    </subcellularLocation>
</comment>
<keyword evidence="7" id="KW-0869">Chloride channel</keyword>
<evidence type="ECO:0000256" key="1">
    <source>
        <dbReference type="ARBA" id="ARBA00004141"/>
    </source>
</evidence>
<keyword evidence="2" id="KW-0813">Transport</keyword>
<evidence type="ECO:0000256" key="6">
    <source>
        <dbReference type="ARBA" id="ARBA00023136"/>
    </source>
</evidence>
<feature type="transmembrane region" description="Helical" evidence="11">
    <location>
        <begin position="287"/>
        <end position="306"/>
    </location>
</feature>
<feature type="compositionally biased region" description="Low complexity" evidence="10">
    <location>
        <begin position="474"/>
        <end position="489"/>
    </location>
</feature>
<feature type="compositionally biased region" description="Basic and acidic residues" evidence="10">
    <location>
        <begin position="446"/>
        <end position="464"/>
    </location>
</feature>
<feature type="compositionally biased region" description="Low complexity" evidence="10">
    <location>
        <begin position="499"/>
        <end position="518"/>
    </location>
</feature>
<evidence type="ECO:0000256" key="9">
    <source>
        <dbReference type="ARBA" id="ARBA00023303"/>
    </source>
</evidence>
<organism evidence="12 13">
    <name type="scientific">Azoarcus taiwanensis</name>
    <dbReference type="NCBI Taxonomy" id="666964"/>
    <lineage>
        <taxon>Bacteria</taxon>
        <taxon>Pseudomonadati</taxon>
        <taxon>Pseudomonadota</taxon>
        <taxon>Betaproteobacteria</taxon>
        <taxon>Rhodocyclales</taxon>
        <taxon>Zoogloeaceae</taxon>
        <taxon>Azoarcus</taxon>
    </lineage>
</organism>
<dbReference type="GO" id="GO:0034707">
    <property type="term" value="C:chloride channel complex"/>
    <property type="evidence" value="ECO:0007669"/>
    <property type="project" value="UniProtKB-KW"/>
</dbReference>
<keyword evidence="8" id="KW-0868">Chloride</keyword>
<evidence type="ECO:0000256" key="10">
    <source>
        <dbReference type="SAM" id="MobiDB-lite"/>
    </source>
</evidence>
<keyword evidence="5" id="KW-0406">Ion transport</keyword>
<name>A0A972J7X4_9RHOO</name>
<feature type="transmembrane region" description="Helical" evidence="11">
    <location>
        <begin position="71"/>
        <end position="89"/>
    </location>
</feature>
<dbReference type="GO" id="GO:0005254">
    <property type="term" value="F:chloride channel activity"/>
    <property type="evidence" value="ECO:0007669"/>
    <property type="project" value="UniProtKB-KW"/>
</dbReference>
<keyword evidence="9" id="KW-0407">Ion channel</keyword>
<reference evidence="12" key="1">
    <citation type="submission" date="2019-12" db="EMBL/GenBank/DDBJ databases">
        <title>Comparative genomics gives insights into the taxonomy of the Azoarcus-Aromatoleum group and reveals separate origins of nif in the plant-associated Azoarcus and non-plant-associated Aromatoleum sub-groups.</title>
        <authorList>
            <person name="Lafos M."/>
            <person name="Maluk M."/>
            <person name="Batista M."/>
            <person name="Junghare M."/>
            <person name="Carmona M."/>
            <person name="Faoro H."/>
            <person name="Cruz L.M."/>
            <person name="Battistoni F."/>
            <person name="De Souza E."/>
            <person name="Pedrosa F."/>
            <person name="Chen W.-M."/>
            <person name="Poole P.S."/>
            <person name="Dixon R.A."/>
            <person name="James E.K."/>
        </authorList>
    </citation>
    <scope>NUCLEOTIDE SEQUENCE</scope>
    <source>
        <strain evidence="12">NSC3</strain>
    </source>
</reference>
<dbReference type="EMBL" id="WTVM01000028">
    <property type="protein sequence ID" value="NMG02634.1"/>
    <property type="molecule type" value="Genomic_DNA"/>
</dbReference>
<keyword evidence="6 11" id="KW-0472">Membrane</keyword>
<evidence type="ECO:0000256" key="11">
    <source>
        <dbReference type="SAM" id="Phobius"/>
    </source>
</evidence>
<evidence type="ECO:0000313" key="12">
    <source>
        <dbReference type="EMBL" id="NMG02634.1"/>
    </source>
</evidence>
<evidence type="ECO:0000256" key="4">
    <source>
        <dbReference type="ARBA" id="ARBA00022989"/>
    </source>
</evidence>
<dbReference type="Proteomes" id="UP000599523">
    <property type="component" value="Unassembled WGS sequence"/>
</dbReference>
<gene>
    <name evidence="12" type="ORF">GPA21_06575</name>
</gene>
<keyword evidence="13" id="KW-1185">Reference proteome</keyword>
<evidence type="ECO:0000256" key="7">
    <source>
        <dbReference type="ARBA" id="ARBA00023173"/>
    </source>
</evidence>
<dbReference type="Gene3D" id="1.10.3080.10">
    <property type="entry name" value="Clc chloride channel"/>
    <property type="match status" value="1"/>
</dbReference>
<proteinExistence type="predicted"/>
<feature type="transmembrane region" description="Helical" evidence="11">
    <location>
        <begin position="173"/>
        <end position="197"/>
    </location>
</feature>
<feature type="transmembrane region" description="Helical" evidence="11">
    <location>
        <begin position="124"/>
        <end position="142"/>
    </location>
</feature>
<dbReference type="PANTHER" id="PTHR43427">
    <property type="entry name" value="CHLORIDE CHANNEL PROTEIN CLC-E"/>
    <property type="match status" value="1"/>
</dbReference>
<feature type="transmembrane region" description="Helical" evidence="11">
    <location>
        <begin position="375"/>
        <end position="400"/>
    </location>
</feature>
<evidence type="ECO:0000256" key="5">
    <source>
        <dbReference type="ARBA" id="ARBA00023065"/>
    </source>
</evidence>
<evidence type="ECO:0000256" key="8">
    <source>
        <dbReference type="ARBA" id="ARBA00023214"/>
    </source>
</evidence>
<evidence type="ECO:0000256" key="2">
    <source>
        <dbReference type="ARBA" id="ARBA00022448"/>
    </source>
</evidence>
<dbReference type="Pfam" id="PF00654">
    <property type="entry name" value="Voltage_CLC"/>
    <property type="match status" value="1"/>
</dbReference>
<dbReference type="InterPro" id="IPR001807">
    <property type="entry name" value="ClC"/>
</dbReference>
<feature type="transmembrane region" description="Helical" evidence="11">
    <location>
        <begin position="245"/>
        <end position="267"/>
    </location>
</feature>